<evidence type="ECO:0000313" key="5">
    <source>
        <dbReference type="EnsemblMetazoa" id="G12229.1:cds"/>
    </source>
</evidence>
<feature type="region of interest" description="Disordered" evidence="3">
    <location>
        <begin position="197"/>
        <end position="216"/>
    </location>
</feature>
<evidence type="ECO:0000259" key="4">
    <source>
        <dbReference type="PROSITE" id="PS50237"/>
    </source>
</evidence>
<keyword evidence="6" id="KW-1185">Reference proteome</keyword>
<keyword evidence="1 2" id="KW-0833">Ubl conjugation pathway</keyword>
<dbReference type="PROSITE" id="PS50237">
    <property type="entry name" value="HECT"/>
    <property type="match status" value="2"/>
</dbReference>
<feature type="active site" description="Glycyl thioester intermediate" evidence="2">
    <location>
        <position position="444"/>
    </location>
</feature>
<dbReference type="SUPFAM" id="SSF56204">
    <property type="entry name" value="Hect, E3 ligase catalytic domain"/>
    <property type="match status" value="1"/>
</dbReference>
<evidence type="ECO:0000313" key="6">
    <source>
        <dbReference type="Proteomes" id="UP000005408"/>
    </source>
</evidence>
<name>A0A8W8I3L1_MAGGI</name>
<dbReference type="Pfam" id="PF00632">
    <property type="entry name" value="HECT"/>
    <property type="match status" value="1"/>
</dbReference>
<feature type="domain" description="HECT" evidence="4">
    <location>
        <begin position="405"/>
        <end position="451"/>
    </location>
</feature>
<sequence length="481" mass="53927">MRNGESIGFPQLQNSGGFELLNCKQNCRELTLINCHWNVRSLKSYIGNQAKIYIRPIQTSLDTTPKDQGEILTDAKVSCKACHCLFSVRELRAHIQTCMGGKSICENELMAQDLDSDDLPDPEIGRQGQLPVINPTQSFIPLQTTDQDVNLNNTVLYFNPPFVFIPENETQPQMSTECIVPSIDRNSSTPIMKEDESNLPAASWTNGTGTIDDQSQNVSSRPLQAFLALQQDLRTTLEVQFYDETAEDLGGPRKEFFQLVLSEIKRKYFDSGLREHLAKDYLTVGKIMSLSVLQNGKLPKFMDPAILEDVFRDEDGSSDCIKNLRKGLNCLGLVKIGSVFPIFVHLFRPSHTTLTLKAVIQILKPVFSEEGSNSRQLENSVYSAYLKYLRAVASGRRGSVSLHHILQFATGTPEEPILGFTLQPSIQFFEVKSSSGFIPTANTCINNMKLPRPSYEIALPSEEELFALYDYAFLNTFHGLF</sequence>
<reference evidence="5" key="1">
    <citation type="submission" date="2022-08" db="UniProtKB">
        <authorList>
            <consortium name="EnsemblMetazoa"/>
        </authorList>
    </citation>
    <scope>IDENTIFICATION</scope>
    <source>
        <strain evidence="5">05x7-T-G4-1.051#20</strain>
    </source>
</reference>
<protein>
    <recommendedName>
        <fullName evidence="4">HECT domain-containing protein</fullName>
    </recommendedName>
</protein>
<evidence type="ECO:0000256" key="2">
    <source>
        <dbReference type="PROSITE-ProRule" id="PRU00104"/>
    </source>
</evidence>
<dbReference type="Gene3D" id="3.90.1750.10">
    <property type="entry name" value="Hect, E3 ligase catalytic domains"/>
    <property type="match status" value="1"/>
</dbReference>
<dbReference type="GO" id="GO:0004842">
    <property type="term" value="F:ubiquitin-protein transferase activity"/>
    <property type="evidence" value="ECO:0007669"/>
    <property type="project" value="InterPro"/>
</dbReference>
<organism evidence="5 6">
    <name type="scientific">Magallana gigas</name>
    <name type="common">Pacific oyster</name>
    <name type="synonym">Crassostrea gigas</name>
    <dbReference type="NCBI Taxonomy" id="29159"/>
    <lineage>
        <taxon>Eukaryota</taxon>
        <taxon>Metazoa</taxon>
        <taxon>Spiralia</taxon>
        <taxon>Lophotrochozoa</taxon>
        <taxon>Mollusca</taxon>
        <taxon>Bivalvia</taxon>
        <taxon>Autobranchia</taxon>
        <taxon>Pteriomorphia</taxon>
        <taxon>Ostreida</taxon>
        <taxon>Ostreoidea</taxon>
        <taxon>Ostreidae</taxon>
        <taxon>Magallana</taxon>
    </lineage>
</organism>
<dbReference type="Gene3D" id="3.30.2410.10">
    <property type="entry name" value="Hect, E3 ligase catalytic domain"/>
    <property type="match status" value="1"/>
</dbReference>
<evidence type="ECO:0000256" key="1">
    <source>
        <dbReference type="ARBA" id="ARBA00022786"/>
    </source>
</evidence>
<dbReference type="AlphaFoldDB" id="A0A8W8I3L1"/>
<dbReference type="SMART" id="SM00119">
    <property type="entry name" value="HECTc"/>
    <property type="match status" value="1"/>
</dbReference>
<dbReference type="EnsemblMetazoa" id="G12229.1">
    <property type="protein sequence ID" value="G12229.1:cds"/>
    <property type="gene ID" value="G12229"/>
</dbReference>
<dbReference type="Proteomes" id="UP000005408">
    <property type="component" value="Unassembled WGS sequence"/>
</dbReference>
<evidence type="ECO:0000256" key="3">
    <source>
        <dbReference type="SAM" id="MobiDB-lite"/>
    </source>
</evidence>
<proteinExistence type="predicted"/>
<dbReference type="InterPro" id="IPR000569">
    <property type="entry name" value="HECT_dom"/>
</dbReference>
<comment type="caution">
    <text evidence="2">Lacks conserved residue(s) required for the propagation of feature annotation.</text>
</comment>
<feature type="domain" description="HECT" evidence="4">
    <location>
        <begin position="229"/>
        <end position="264"/>
    </location>
</feature>
<accession>A0A8W8I3L1</accession>
<feature type="compositionally biased region" description="Polar residues" evidence="3">
    <location>
        <begin position="203"/>
        <end position="216"/>
    </location>
</feature>
<dbReference type="InterPro" id="IPR035983">
    <property type="entry name" value="Hect_E3_ubiquitin_ligase"/>
</dbReference>